<proteinExistence type="predicted"/>
<dbReference type="EMBL" id="RCHU02000001">
    <property type="protein sequence ID" value="KAL3610225.1"/>
    <property type="molecule type" value="Genomic_DNA"/>
</dbReference>
<accession>A0ACC4CZB3</accession>
<evidence type="ECO:0000313" key="2">
    <source>
        <dbReference type="Proteomes" id="UP000309997"/>
    </source>
</evidence>
<gene>
    <name evidence="1" type="ORF">D5086_001245</name>
</gene>
<name>A0ACC4CZB3_POPAL</name>
<sequence>MAMIMTAACKFNIANCAIFIIFLTSFLEPSSSLSIPLVDKLFQKITVTVSNDADHEIQYMCGDGEHDKKLHTMKPGEYMSFAFHDIMFPLKWCYVYLGESKHGVFWAYSVKLRCTECIWSLRNDGVFLLAPDRKESSSHELFLKGDYF</sequence>
<protein>
    <submittedName>
        <fullName evidence="1">Uncharacterized protein</fullName>
    </submittedName>
</protein>
<evidence type="ECO:0000313" key="1">
    <source>
        <dbReference type="EMBL" id="KAL3610225.1"/>
    </source>
</evidence>
<comment type="caution">
    <text evidence="1">The sequence shown here is derived from an EMBL/GenBank/DDBJ whole genome shotgun (WGS) entry which is preliminary data.</text>
</comment>
<keyword evidence="2" id="KW-1185">Reference proteome</keyword>
<organism evidence="1 2">
    <name type="scientific">Populus alba</name>
    <name type="common">White poplar</name>
    <dbReference type="NCBI Taxonomy" id="43335"/>
    <lineage>
        <taxon>Eukaryota</taxon>
        <taxon>Viridiplantae</taxon>
        <taxon>Streptophyta</taxon>
        <taxon>Embryophyta</taxon>
        <taxon>Tracheophyta</taxon>
        <taxon>Spermatophyta</taxon>
        <taxon>Magnoliopsida</taxon>
        <taxon>eudicotyledons</taxon>
        <taxon>Gunneridae</taxon>
        <taxon>Pentapetalae</taxon>
        <taxon>rosids</taxon>
        <taxon>fabids</taxon>
        <taxon>Malpighiales</taxon>
        <taxon>Salicaceae</taxon>
        <taxon>Saliceae</taxon>
        <taxon>Populus</taxon>
    </lineage>
</organism>
<reference evidence="1 2" key="1">
    <citation type="journal article" date="2024" name="Plant Biotechnol. J.">
        <title>Genome and CRISPR/Cas9 system of a widespread forest tree (Populus alba) in the world.</title>
        <authorList>
            <person name="Liu Y.J."/>
            <person name="Jiang P.F."/>
            <person name="Han X.M."/>
            <person name="Li X.Y."/>
            <person name="Wang H.M."/>
            <person name="Wang Y.J."/>
            <person name="Wang X.X."/>
            <person name="Zeng Q.Y."/>
        </authorList>
    </citation>
    <scope>NUCLEOTIDE SEQUENCE [LARGE SCALE GENOMIC DNA]</scope>
    <source>
        <strain evidence="2">cv. PAL-ZL1</strain>
    </source>
</reference>
<dbReference type="Proteomes" id="UP000309997">
    <property type="component" value="Unassembled WGS sequence"/>
</dbReference>